<evidence type="ECO:0000313" key="3">
    <source>
        <dbReference type="EMBL" id="MBM9503202.1"/>
    </source>
</evidence>
<dbReference type="InterPro" id="IPR029058">
    <property type="entry name" value="AB_hydrolase_fold"/>
</dbReference>
<evidence type="ECO:0000259" key="2">
    <source>
        <dbReference type="Pfam" id="PF07859"/>
    </source>
</evidence>
<gene>
    <name evidence="3" type="ORF">ITX44_01400</name>
</gene>
<dbReference type="Pfam" id="PF07859">
    <property type="entry name" value="Abhydrolase_3"/>
    <property type="match status" value="1"/>
</dbReference>
<dbReference type="EMBL" id="JADKYB010000001">
    <property type="protein sequence ID" value="MBM9503202.1"/>
    <property type="molecule type" value="Genomic_DNA"/>
</dbReference>
<dbReference type="SUPFAM" id="SSF53474">
    <property type="entry name" value="alpha/beta-Hydrolases"/>
    <property type="match status" value="1"/>
</dbReference>
<keyword evidence="1 3" id="KW-0378">Hydrolase</keyword>
<organism evidence="3 4">
    <name type="scientific">Actinacidiphila acididurans</name>
    <dbReference type="NCBI Taxonomy" id="2784346"/>
    <lineage>
        <taxon>Bacteria</taxon>
        <taxon>Bacillati</taxon>
        <taxon>Actinomycetota</taxon>
        <taxon>Actinomycetes</taxon>
        <taxon>Kitasatosporales</taxon>
        <taxon>Streptomycetaceae</taxon>
        <taxon>Actinacidiphila</taxon>
    </lineage>
</organism>
<proteinExistence type="predicted"/>
<dbReference type="PANTHER" id="PTHR48081">
    <property type="entry name" value="AB HYDROLASE SUPERFAMILY PROTEIN C4A8.06C"/>
    <property type="match status" value="1"/>
</dbReference>
<evidence type="ECO:0000313" key="4">
    <source>
        <dbReference type="Proteomes" id="UP000749040"/>
    </source>
</evidence>
<dbReference type="GO" id="GO:0016787">
    <property type="term" value="F:hydrolase activity"/>
    <property type="evidence" value="ECO:0007669"/>
    <property type="project" value="UniProtKB-KW"/>
</dbReference>
<comment type="caution">
    <text evidence="3">The sequence shown here is derived from an EMBL/GenBank/DDBJ whole genome shotgun (WGS) entry which is preliminary data.</text>
</comment>
<dbReference type="Gene3D" id="3.40.50.1820">
    <property type="entry name" value="alpha/beta hydrolase"/>
    <property type="match status" value="1"/>
</dbReference>
<dbReference type="PANTHER" id="PTHR48081:SF8">
    <property type="entry name" value="ALPHA_BETA HYDROLASE FOLD-3 DOMAIN-CONTAINING PROTEIN-RELATED"/>
    <property type="match status" value="1"/>
</dbReference>
<sequence>MDWAPGMRTFIDRFTAALPPDFYTRPLAQARALYENLGTVFPYEVPAGVRVTDEEVTGNGRRLRIRVYRPEHIAGRGLLVYIRGGGFVIGSLATLHPLVAELAANTGLVTVALDFRMAPEHPFPAGLEDCYDALCGIAADTGRFGADPDRIVLAGDSSGANMAVALCMMTRDRGAPRPRGQALICPVLDFRRWREGGADAPLLTGGEMEFFTACYCPDPEQTRHPYVSPLISGTFHDLPPAYIVGTELDSLVVDARLYAAKLRDSGVEARLTVAPGLPHAPLRARALSPASAALWQTFCAETARLTG</sequence>
<dbReference type="InterPro" id="IPR013094">
    <property type="entry name" value="AB_hydrolase_3"/>
</dbReference>
<dbReference type="Proteomes" id="UP000749040">
    <property type="component" value="Unassembled WGS sequence"/>
</dbReference>
<evidence type="ECO:0000256" key="1">
    <source>
        <dbReference type="ARBA" id="ARBA00022801"/>
    </source>
</evidence>
<reference evidence="3 4" key="1">
    <citation type="submission" date="2021-01" db="EMBL/GenBank/DDBJ databases">
        <title>Streptomyces acididurans sp. nov., isolated from a peat swamp forest soil.</title>
        <authorList>
            <person name="Chantavorakit T."/>
            <person name="Duangmal K."/>
        </authorList>
    </citation>
    <scope>NUCLEOTIDE SEQUENCE [LARGE SCALE GENOMIC DNA]</scope>
    <source>
        <strain evidence="3 4">KK5PA1</strain>
    </source>
</reference>
<name>A0ABS2TJG4_9ACTN</name>
<dbReference type="RefSeq" id="WP_205355073.1">
    <property type="nucleotide sequence ID" value="NZ_JADKYB010000001.1"/>
</dbReference>
<protein>
    <submittedName>
        <fullName evidence="3">Alpha/beta hydrolase</fullName>
    </submittedName>
</protein>
<feature type="domain" description="Alpha/beta hydrolase fold-3" evidence="2">
    <location>
        <begin position="79"/>
        <end position="280"/>
    </location>
</feature>
<accession>A0ABS2TJG4</accession>
<keyword evidence="4" id="KW-1185">Reference proteome</keyword>
<dbReference type="InterPro" id="IPR050300">
    <property type="entry name" value="GDXG_lipolytic_enzyme"/>
</dbReference>